<sequence length="2273" mass="251276">MILELAARRKKTFAAVMLALLYIEMVLPMNALAAVRSGNAAWVIAPAPVKASKKLTPVAVNVTPHHREIIRPDTKNIQPLPEDLGGPGQPETQAFTPVNGDNMVDLFSGDFSYKIPLMDVGGYPIALGYNSGISMDQEPSWVGLGWNVNPGTITRNMRGLPDEFNGTDSISKVQHTKASTSWGVNLATGFELFGTPSNTAREAKNDSAFGNLEFGLGFTYNNYKGYGIESSISPSLNAGSKLSDQGLSGGLSLSNSSTDGLTSGVSLSYMHRVVESENKNSGASLSASVSGSYNTRAGLKDLQFSIGNKWYNKEKNKSTSGAFHSSISFAHEAYTPTINFPYTGTAFSFDAKVGFESYGYHPYVVAGYNHAKQELKGADTLLVLPAYGYLNYQNSNGKPGSLLDYNIEKEISYREKPAMPTIGIPIYTYDVFSISGEGTGGMFRAYRGDIGHVFDHQMKTKSLSISGSLDLGLPTLVHWGGDAHLVNANTENGPWTALNMMGDSTGFKSSKGLYEAAYFRNPGETAVNDKNWQKSLGGDDVVATRLYQSGNSDPDLYALNTLDRYRAFKVIDSVKVKGDSSGRTIRDKRTQIISYLTAEEASTAGLSKYIDNYHENKFPLQNCNMTYVPDLDSPGLRGYYYSGRQFNKYEFDRIDSIVNFGSYNEINLVPKGLNLMKSDFSIRWNGRLKIDVTGKYVFSTRTDDGIRLYINDSLVINNWRGKPADFEDTAALNLVAGEMYNIKMEYFQKNEKAIARLQWRFAGQATQAIPKLNLYLPSKKDTFLVSPDNLITREKRINNFRKSSHISEIDVLNADGRRYVYGIPVYNLLQKDLTFSVNANNGNTLSGLVGFSYNTDNTVNNNLGNDNYYSKEVMPAYPHSFLLSGILSPDYVDLTGDGITPDDPGDAIKFNYSKIAGVKNPNSWRIPYSASANYNQGLKTDNRDDKGNYLYGEKELWYLNSIESKNMIAIFWISNRKDLRGINENGEFQSIGQFKKLDSIALYSKSDFQKSGTNALAIKTAHFEYDTSLCIGASPDQSGKMTQGKLTLKKVWFTYNGNQRKEKNAYVFNYNKKNPDYNTNYYDRWGNYKDPLQNPGSTINNIISNADYPYALQDSLQSAENAAAWTMDEITLPSGAVLKVDYESDDYAFVQNRRAAQMFRIAGFSAVQPNSNTELKNELYNFTQDYTYVGIRIPKAVSNNRELYERYLQGMDTLFFKVFVKMPSDKFGSGSEYVNGYATMEPGYFGFYQKGTSYYLWLKLQTVNKAGEVVLDGYNPIAKAATQFLRQNLPSKAYPGSQTGDDLSPLDGAKMLLSQVTNLNEMFIGFDRDVRMKGWVKSFDTSRSYIRLANPYYKKFGGGLRVKRVAVYDNWNKMVNRKESVYGQEYIYTTTRTIAGKAETVSSGVASWEPNIGSEENPWKLPIQYKEQAAVLAPVSSGYVEKPLGEMFFPAAAVGYSKVRVRSLNTNKKRSANGYAETCFYTSYDFPTLTDMTPIADNKKRFKPTLGNLLKINAKHFMAVSQGFKVELNDMNGKVKSQAYYNESDPDHPTAYTENYYHVDDQNAVVKHLNNNVKVINDKGEIDPNASVGKDVELMMSMRQQRSVTNAYNLNVNSDMFYLGTLPAIIPSLLNFAQREETILRLLGTTKVVNRHGLLDSVVVIDKGSRVVTKNLLYDGETGDVVLNSTQNEFNDSVFHFSVPAGWVYDGMSGAYKNIGAVADNVSISTGKVISGLDDATLRNYFSAGDEILVYNRQKTGGNDCNPEIATWAGLSRIYAVDANAISGGTPDLYFVTKEGMPFTGSRVTMKVIRSGRRNMAAMVGEMTMLKNPVYKDSALVIDDNSKVLNAAATEFSQFWKVADKKKTDSVRNCLTQSYADYAKADSCGDHVYGNDSTGAWYRAACADSMQSAYVYYHIDHDMYSSTVSQKAANDSARKALDLFGPDYAARFSPCLYSNKAVSRSFLRNNCPSGTMADSAVYTVPAGKYRETTQKQADDEAAADLAANGQDTANVKAGCLTCNFYVERKTDTDEMPPLAIIATNDATGISYGINGTEPYLNINFPFCKAIPAGNYTLHMKAMNQCYAFTADSSQHTLNNVTDETFATKTPINVAVSMHSRIYNTPIQIIAYKNDCGAGLKGSSVTQDIPAGVAWSYVNTEEANSRAAAKFQTSLQATANAQGYCLDASHLIVKAKANKSVLTSTVTYQPDGGTRKSLTFDGDQLTISLSQATYTITLLTHGGTGYVSINGAPAETYDSNGKTWRITGPPITMEIWAP</sequence>
<dbReference type="SUPFAM" id="SSF56988">
    <property type="entry name" value="Anthrax protective antigen"/>
    <property type="match status" value="1"/>
</dbReference>
<evidence type="ECO:0000313" key="2">
    <source>
        <dbReference type="EMBL" id="SFW74121.1"/>
    </source>
</evidence>
<dbReference type="RefSeq" id="WP_072363097.1">
    <property type="nucleotide sequence ID" value="NZ_CP139972.1"/>
</dbReference>
<dbReference type="Gene3D" id="3.90.182.10">
    <property type="entry name" value="Toxin - Anthrax Protective Antigen,domain 1"/>
    <property type="match status" value="1"/>
</dbReference>
<accession>A0A1K1RPV0</accession>
<proteinExistence type="predicted"/>
<dbReference type="Proteomes" id="UP001326715">
    <property type="component" value="Chromosome"/>
</dbReference>
<dbReference type="STRING" id="1004.SAMN05661012_04104"/>
<name>A0A1K1RPV0_9BACT</name>
<evidence type="ECO:0000313" key="5">
    <source>
        <dbReference type="Proteomes" id="UP001326715"/>
    </source>
</evidence>
<dbReference type="Proteomes" id="UP000183788">
    <property type="component" value="Unassembled WGS sequence"/>
</dbReference>
<protein>
    <submittedName>
        <fullName evidence="3">DUF5977 domain-containing protein</fullName>
    </submittedName>
    <submittedName>
        <fullName evidence="2">PA14 domain-containing protein</fullName>
    </submittedName>
</protein>
<dbReference type="InterPro" id="IPR037524">
    <property type="entry name" value="PA14/GLEYA"/>
</dbReference>
<evidence type="ECO:0000313" key="4">
    <source>
        <dbReference type="Proteomes" id="UP000183788"/>
    </source>
</evidence>
<dbReference type="Pfam" id="PF19404">
    <property type="entry name" value="DUF5977"/>
    <property type="match status" value="3"/>
</dbReference>
<feature type="domain" description="PA14" evidence="1">
    <location>
        <begin position="631"/>
        <end position="773"/>
    </location>
</feature>
<keyword evidence="5" id="KW-1185">Reference proteome</keyword>
<dbReference type="InterPro" id="IPR046020">
    <property type="entry name" value="DUF5977"/>
</dbReference>
<dbReference type="EMBL" id="CP140154">
    <property type="protein sequence ID" value="WQG91903.1"/>
    <property type="molecule type" value="Genomic_DNA"/>
</dbReference>
<evidence type="ECO:0000313" key="3">
    <source>
        <dbReference type="EMBL" id="WQG91903.1"/>
    </source>
</evidence>
<evidence type="ECO:0000259" key="1">
    <source>
        <dbReference type="PROSITE" id="PS51820"/>
    </source>
</evidence>
<organism evidence="2 4">
    <name type="scientific">Chitinophaga sancti</name>
    <dbReference type="NCBI Taxonomy" id="1004"/>
    <lineage>
        <taxon>Bacteria</taxon>
        <taxon>Pseudomonadati</taxon>
        <taxon>Bacteroidota</taxon>
        <taxon>Chitinophagia</taxon>
        <taxon>Chitinophagales</taxon>
        <taxon>Chitinophagaceae</taxon>
        <taxon>Chitinophaga</taxon>
    </lineage>
</organism>
<dbReference type="PROSITE" id="PS51820">
    <property type="entry name" value="PA14"/>
    <property type="match status" value="1"/>
</dbReference>
<dbReference type="EMBL" id="FPIZ01000013">
    <property type="protein sequence ID" value="SFW74121.1"/>
    <property type="molecule type" value="Genomic_DNA"/>
</dbReference>
<dbReference type="Pfam" id="PF07691">
    <property type="entry name" value="PA14"/>
    <property type="match status" value="1"/>
</dbReference>
<dbReference type="InterPro" id="IPR011658">
    <property type="entry name" value="PA14_dom"/>
</dbReference>
<dbReference type="SMART" id="SM00758">
    <property type="entry name" value="PA14"/>
    <property type="match status" value="1"/>
</dbReference>
<gene>
    <name evidence="2" type="ORF">SAMN05661012_04104</name>
    <name evidence="3" type="ORF">SR876_10335</name>
</gene>
<reference evidence="3 5" key="2">
    <citation type="submission" date="2023-11" db="EMBL/GenBank/DDBJ databases">
        <title>MicrobeMod: A computational toolkit for identifying prokaryotic methylation and restriction-modification with nanopore sequencing.</title>
        <authorList>
            <person name="Crits-Christoph A."/>
            <person name="Kang S.C."/>
            <person name="Lee H."/>
            <person name="Ostrov N."/>
        </authorList>
    </citation>
    <scope>NUCLEOTIDE SEQUENCE [LARGE SCALE GENOMIC DNA]</scope>
    <source>
        <strain evidence="3 5">ATCC 23090</strain>
    </source>
</reference>
<reference evidence="2 4" key="1">
    <citation type="submission" date="2016-11" db="EMBL/GenBank/DDBJ databases">
        <authorList>
            <person name="Jaros S."/>
            <person name="Januszkiewicz K."/>
            <person name="Wedrychowicz H."/>
        </authorList>
    </citation>
    <scope>NUCLEOTIDE SEQUENCE [LARGE SCALE GENOMIC DNA]</scope>
    <source>
        <strain evidence="2 4">DSM 784</strain>
    </source>
</reference>
<dbReference type="OrthoDB" id="9814627at2"/>